<organism evidence="1 2">
    <name type="scientific">Morus notabilis</name>
    <dbReference type="NCBI Taxonomy" id="981085"/>
    <lineage>
        <taxon>Eukaryota</taxon>
        <taxon>Viridiplantae</taxon>
        <taxon>Streptophyta</taxon>
        <taxon>Embryophyta</taxon>
        <taxon>Tracheophyta</taxon>
        <taxon>Spermatophyta</taxon>
        <taxon>Magnoliopsida</taxon>
        <taxon>eudicotyledons</taxon>
        <taxon>Gunneridae</taxon>
        <taxon>Pentapetalae</taxon>
        <taxon>rosids</taxon>
        <taxon>fabids</taxon>
        <taxon>Rosales</taxon>
        <taxon>Moraceae</taxon>
        <taxon>Moreae</taxon>
        <taxon>Morus</taxon>
    </lineage>
</organism>
<dbReference type="AlphaFoldDB" id="W9SV53"/>
<proteinExistence type="predicted"/>
<dbReference type="Pfam" id="PF14929">
    <property type="entry name" value="TAF1_subA"/>
    <property type="match status" value="1"/>
</dbReference>
<evidence type="ECO:0000313" key="2">
    <source>
        <dbReference type="Proteomes" id="UP000030645"/>
    </source>
</evidence>
<dbReference type="STRING" id="981085.W9SV53"/>
<dbReference type="eggNOG" id="ENOG502QQ18">
    <property type="taxonomic scope" value="Eukaryota"/>
</dbReference>
<keyword evidence="2" id="KW-1185">Reference proteome</keyword>
<gene>
    <name evidence="1" type="ORF">L484_004987</name>
</gene>
<dbReference type="PANTHER" id="PTHR36720:SF1">
    <property type="entry name" value="TAF RNA POLYMERASE I SUBUNIT A"/>
    <property type="match status" value="1"/>
</dbReference>
<reference evidence="2" key="1">
    <citation type="submission" date="2013-01" db="EMBL/GenBank/DDBJ databases">
        <title>Draft Genome Sequence of a Mulberry Tree, Morus notabilis C.K. Schneid.</title>
        <authorList>
            <person name="He N."/>
            <person name="Zhao S."/>
        </authorList>
    </citation>
    <scope>NUCLEOTIDE SEQUENCE</scope>
</reference>
<dbReference type="GO" id="GO:0000120">
    <property type="term" value="C:RNA polymerase I transcription regulator complex"/>
    <property type="evidence" value="ECO:0007669"/>
    <property type="project" value="InterPro"/>
</dbReference>
<protein>
    <submittedName>
        <fullName evidence="1">Uncharacterized protein</fullName>
    </submittedName>
</protein>
<dbReference type="PANTHER" id="PTHR36720">
    <property type="entry name" value="TAF RNA POLYMERASE I SUBUNIT A"/>
    <property type="match status" value="1"/>
</dbReference>
<dbReference type="EMBL" id="KE346181">
    <property type="protein sequence ID" value="EXC28857.1"/>
    <property type="molecule type" value="Genomic_DNA"/>
</dbReference>
<sequence>MFNDSQVGNPTRHIVLLLTKPSYALGLGSKPLRAENHARLNNLLRKLVRQQNWTEASGVLSVLLKGTGKDKSLPNNCFKCAALMDVLSHVRADYFNATRIKNIYDVWLKKIGMPKGRLVEDKFMVHLEFILFCLSEGNVEDGHQAALRLSASLLDHFDCRDNAVDIENILKKGPTCCLSLAKLVTMHQNGTSSF</sequence>
<dbReference type="Proteomes" id="UP000030645">
    <property type="component" value="Unassembled WGS sequence"/>
</dbReference>
<accession>W9SV53</accession>
<name>W9SV53_9ROSA</name>
<dbReference type="InterPro" id="IPR039495">
    <property type="entry name" value="TAF1A"/>
</dbReference>
<dbReference type="GO" id="GO:0006360">
    <property type="term" value="P:transcription by RNA polymerase I"/>
    <property type="evidence" value="ECO:0007669"/>
    <property type="project" value="InterPro"/>
</dbReference>
<evidence type="ECO:0000313" key="1">
    <source>
        <dbReference type="EMBL" id="EXC28857.1"/>
    </source>
</evidence>